<sequence>MEDPTTDALNQETTEATTDKKEAASKTLDDLLNGGDDSEAYQQQRGDKAREVVLGDDDPEDLGDDDDERDPIDASSINDEDRAAARLFFWFYDDTTAKLFSQNVYGTWDNSIQFRTYKDLSSPEYKDLIDCAAIVYKKWKFRWGPEMVIAVSLGTNLFMKFQLANQLKKQFTKGQAPTGDNIRNINTKKDKKQKPQAAML</sequence>
<name>A0A915YBN4_9BACT</name>
<feature type="compositionally biased region" description="Acidic residues" evidence="1">
    <location>
        <begin position="54"/>
        <end position="70"/>
    </location>
</feature>
<dbReference type="EMBL" id="AP026867">
    <property type="protein sequence ID" value="BDS10112.1"/>
    <property type="molecule type" value="Genomic_DNA"/>
</dbReference>
<accession>A0A915YBN4</accession>
<organism evidence="2 3">
    <name type="scientific">Aureispira anguillae</name>
    <dbReference type="NCBI Taxonomy" id="2864201"/>
    <lineage>
        <taxon>Bacteria</taxon>
        <taxon>Pseudomonadati</taxon>
        <taxon>Bacteroidota</taxon>
        <taxon>Saprospiria</taxon>
        <taxon>Saprospirales</taxon>
        <taxon>Saprospiraceae</taxon>
        <taxon>Aureispira</taxon>
    </lineage>
</organism>
<protein>
    <submittedName>
        <fullName evidence="2">Uncharacterized protein</fullName>
    </submittedName>
</protein>
<evidence type="ECO:0000313" key="2">
    <source>
        <dbReference type="EMBL" id="BDS10112.1"/>
    </source>
</evidence>
<feature type="region of interest" description="Disordered" evidence="1">
    <location>
        <begin position="1"/>
        <end position="77"/>
    </location>
</feature>
<dbReference type="KEGG" id="aup:AsAng_0008190"/>
<gene>
    <name evidence="2" type="ORF">AsAng_0008190</name>
</gene>
<dbReference type="Proteomes" id="UP001060919">
    <property type="component" value="Chromosome"/>
</dbReference>
<evidence type="ECO:0000256" key="1">
    <source>
        <dbReference type="SAM" id="MobiDB-lite"/>
    </source>
</evidence>
<reference evidence="2" key="1">
    <citation type="submission" date="2022-09" db="EMBL/GenBank/DDBJ databases">
        <title>Aureispira anguillicida sp. nov., isolated from Leptocephalus of Japanese eel Anguilla japonica.</title>
        <authorList>
            <person name="Yuasa K."/>
            <person name="Mekata T."/>
            <person name="Ikunari K."/>
        </authorList>
    </citation>
    <scope>NUCLEOTIDE SEQUENCE</scope>
    <source>
        <strain evidence="2">EL160426</strain>
    </source>
</reference>
<feature type="compositionally biased region" description="Basic and acidic residues" evidence="1">
    <location>
        <begin position="17"/>
        <end position="29"/>
    </location>
</feature>
<dbReference type="RefSeq" id="WP_264791448.1">
    <property type="nucleotide sequence ID" value="NZ_AP026867.1"/>
</dbReference>
<dbReference type="AlphaFoldDB" id="A0A915YBN4"/>
<feature type="region of interest" description="Disordered" evidence="1">
    <location>
        <begin position="174"/>
        <end position="200"/>
    </location>
</feature>
<proteinExistence type="predicted"/>
<evidence type="ECO:0000313" key="3">
    <source>
        <dbReference type="Proteomes" id="UP001060919"/>
    </source>
</evidence>
<keyword evidence="3" id="KW-1185">Reference proteome</keyword>